<protein>
    <submittedName>
        <fullName evidence="2">BQ5605_C031g10901 protein</fullName>
    </submittedName>
</protein>
<keyword evidence="3" id="KW-1185">Reference proteome</keyword>
<organism evidence="2 3">
    <name type="scientific">Microbotryum silenes-dioicae</name>
    <dbReference type="NCBI Taxonomy" id="796604"/>
    <lineage>
        <taxon>Eukaryota</taxon>
        <taxon>Fungi</taxon>
        <taxon>Dikarya</taxon>
        <taxon>Basidiomycota</taxon>
        <taxon>Pucciniomycotina</taxon>
        <taxon>Microbotryomycetes</taxon>
        <taxon>Microbotryales</taxon>
        <taxon>Microbotryaceae</taxon>
        <taxon>Microbotryum</taxon>
    </lineage>
</organism>
<gene>
    <name evidence="2" type="primary">BQ5605_C031g10901</name>
    <name evidence="2" type="ORF">BQ5605_C031G10901</name>
</gene>
<evidence type="ECO:0000313" key="2">
    <source>
        <dbReference type="EMBL" id="SGZ05912.1"/>
    </source>
</evidence>
<dbReference type="Proteomes" id="UP000249464">
    <property type="component" value="Unassembled WGS sequence"/>
</dbReference>
<dbReference type="AlphaFoldDB" id="A0A2X0PHT2"/>
<name>A0A2X0PHT2_9BASI</name>
<dbReference type="EMBL" id="FQNC01000068">
    <property type="protein sequence ID" value="SGZ05912.1"/>
    <property type="molecule type" value="Genomic_DNA"/>
</dbReference>
<evidence type="ECO:0000256" key="1">
    <source>
        <dbReference type="SAM" id="MobiDB-lite"/>
    </source>
</evidence>
<proteinExistence type="predicted"/>
<sequence>MPCQPVGQGHRGPVPEAPLGWDDVQTDRPARPVTSVRCAMSARPNRAAPDIVCEFKLGLQGYE</sequence>
<reference evidence="2 3" key="1">
    <citation type="submission" date="2016-11" db="EMBL/GenBank/DDBJ databases">
        <authorList>
            <person name="Jaros S."/>
            <person name="Januszkiewicz K."/>
            <person name="Wedrychowicz H."/>
        </authorList>
    </citation>
    <scope>NUCLEOTIDE SEQUENCE [LARGE SCALE GENOMIC DNA]</scope>
</reference>
<evidence type="ECO:0000313" key="3">
    <source>
        <dbReference type="Proteomes" id="UP000249464"/>
    </source>
</evidence>
<feature type="region of interest" description="Disordered" evidence="1">
    <location>
        <begin position="1"/>
        <end position="29"/>
    </location>
</feature>
<accession>A0A2X0PHT2</accession>